<sequence length="294" mass="30886">MRHAEMYRNAPASRRTPSATVHETAHQETYRMSAELLASRPVDSESTLVLTLSNPGARNALHPDMYAAGIEAMNTAERDASIGAVVLTGADRFFCAGGNLNRLLENRAKAPAAQAASIDLLGEWITAIHGATKPVIAAVEGAAAGAGFSLALACDLIVAADDAKFVMSYARVGLTPDGGGSWFLSRALPRALATEILIEGKPAAAKRLHDLGVVNRLARPGSALGDALAWADELGRVSPNAVARVKALIAQAPEHSLAAHLAAERNHFVASLHHADGLEGITAFLEKRPPSYTR</sequence>
<dbReference type="EMBL" id="CP002580">
    <property type="protein sequence ID" value="AJK47229.1"/>
    <property type="molecule type" value="Genomic_DNA"/>
</dbReference>
<dbReference type="SUPFAM" id="SSF52096">
    <property type="entry name" value="ClpP/crotonase"/>
    <property type="match status" value="1"/>
</dbReference>
<reference evidence="5 6" key="2">
    <citation type="journal article" date="2016" name="Appl. Microbiol. Biotechnol.">
        <title>Mutations improving production and secretion of extracellular lipase by Burkholderia glumae PG1.</title>
        <authorList>
            <person name="Knapp A."/>
            <person name="Voget S."/>
            <person name="Gao R."/>
            <person name="Zaburannyi N."/>
            <person name="Krysciak D."/>
            <person name="Breuer M."/>
            <person name="Hauer B."/>
            <person name="Streit W.R."/>
            <person name="Muller R."/>
            <person name="Daniel R."/>
            <person name="Jaeger K.E."/>
        </authorList>
    </citation>
    <scope>NUCLEOTIDE SEQUENCE [LARGE SCALE GENOMIC DNA]</scope>
    <source>
        <strain evidence="5 6">PG1</strain>
    </source>
</reference>
<dbReference type="CDD" id="cd06558">
    <property type="entry name" value="crotonase-like"/>
    <property type="match status" value="1"/>
</dbReference>
<dbReference type="InterPro" id="IPR018376">
    <property type="entry name" value="Enoyl-CoA_hyd/isom_CS"/>
</dbReference>
<evidence type="ECO:0000256" key="2">
    <source>
        <dbReference type="ARBA" id="ARBA00023239"/>
    </source>
</evidence>
<feature type="region of interest" description="Disordered" evidence="4">
    <location>
        <begin position="1"/>
        <end position="23"/>
    </location>
</feature>
<evidence type="ECO:0000256" key="4">
    <source>
        <dbReference type="SAM" id="MobiDB-lite"/>
    </source>
</evidence>
<evidence type="ECO:0000256" key="1">
    <source>
        <dbReference type="ARBA" id="ARBA00005254"/>
    </source>
</evidence>
<dbReference type="Proteomes" id="UP000031838">
    <property type="component" value="Chromosome 1"/>
</dbReference>
<name>A0A0B6RYJ3_BURPL</name>
<dbReference type="PANTHER" id="PTHR11941:SF54">
    <property type="entry name" value="ENOYL-COA HYDRATASE, MITOCHONDRIAL"/>
    <property type="match status" value="1"/>
</dbReference>
<keyword evidence="6" id="KW-1185">Reference proteome</keyword>
<comment type="similarity">
    <text evidence="1 3">Belongs to the enoyl-CoA hydratase/isomerase family.</text>
</comment>
<dbReference type="HOGENOM" id="CLU_009834_7_2_4"/>
<proteinExistence type="inferred from homology"/>
<dbReference type="Gene3D" id="3.90.226.10">
    <property type="entry name" value="2-enoyl-CoA Hydratase, Chain A, domain 1"/>
    <property type="match status" value="1"/>
</dbReference>
<dbReference type="NCBIfam" id="NF005700">
    <property type="entry name" value="PRK07511.1"/>
    <property type="match status" value="1"/>
</dbReference>
<evidence type="ECO:0000313" key="5">
    <source>
        <dbReference type="EMBL" id="AJK47229.1"/>
    </source>
</evidence>
<dbReference type="AlphaFoldDB" id="A0A0B6RYJ3"/>
<dbReference type="PANTHER" id="PTHR11941">
    <property type="entry name" value="ENOYL-COA HYDRATASE-RELATED"/>
    <property type="match status" value="1"/>
</dbReference>
<dbReference type="EC" id="4.2.1.17" evidence="5"/>
<dbReference type="GO" id="GO:0006635">
    <property type="term" value="P:fatty acid beta-oxidation"/>
    <property type="evidence" value="ECO:0007669"/>
    <property type="project" value="TreeGrafter"/>
</dbReference>
<gene>
    <name evidence="5" type="primary">paaG2</name>
    <name evidence="5" type="ORF">BGL_1c27500</name>
</gene>
<keyword evidence="2 5" id="KW-0456">Lyase</keyword>
<evidence type="ECO:0000256" key="3">
    <source>
        <dbReference type="RuleBase" id="RU003707"/>
    </source>
</evidence>
<dbReference type="Pfam" id="PF00378">
    <property type="entry name" value="ECH_1"/>
    <property type="match status" value="1"/>
</dbReference>
<protein>
    <submittedName>
        <fullName evidence="5">Enoyl-CoA hydratase PaaG</fullName>
        <ecNumber evidence="5">4.2.1.17</ecNumber>
    </submittedName>
</protein>
<dbReference type="GO" id="GO:0004300">
    <property type="term" value="F:enoyl-CoA hydratase activity"/>
    <property type="evidence" value="ECO:0007669"/>
    <property type="project" value="UniProtKB-EC"/>
</dbReference>
<dbReference type="InterPro" id="IPR001753">
    <property type="entry name" value="Enoyl-CoA_hydra/iso"/>
</dbReference>
<dbReference type="Gene3D" id="1.10.12.10">
    <property type="entry name" value="Lyase 2-enoyl-coa Hydratase, Chain A, domain 2"/>
    <property type="match status" value="1"/>
</dbReference>
<dbReference type="InterPro" id="IPR014748">
    <property type="entry name" value="Enoyl-CoA_hydra_C"/>
</dbReference>
<reference evidence="6" key="1">
    <citation type="submission" date="2011-03" db="EMBL/GenBank/DDBJ databases">
        <authorList>
            <person name="Voget S."/>
            <person name="Streit W.R."/>
            <person name="Jaeger K.E."/>
            <person name="Daniel R."/>
        </authorList>
    </citation>
    <scope>NUCLEOTIDE SEQUENCE [LARGE SCALE GENOMIC DNA]</scope>
    <source>
        <strain evidence="6">PG1</strain>
    </source>
</reference>
<dbReference type="PROSITE" id="PS00166">
    <property type="entry name" value="ENOYL_COA_HYDRATASE"/>
    <property type="match status" value="1"/>
</dbReference>
<evidence type="ECO:0000313" key="6">
    <source>
        <dbReference type="Proteomes" id="UP000031838"/>
    </source>
</evidence>
<accession>A0A0B6RYJ3</accession>
<dbReference type="InterPro" id="IPR029045">
    <property type="entry name" value="ClpP/crotonase-like_dom_sf"/>
</dbReference>
<dbReference type="KEGG" id="bgp:BGL_1c27500"/>
<dbReference type="NCBIfam" id="NF046063">
    <property type="entry name" value="oxepin_alt"/>
    <property type="match status" value="1"/>
</dbReference>
<organism evidence="5 6">
    <name type="scientific">Burkholderia plantarii</name>
    <dbReference type="NCBI Taxonomy" id="41899"/>
    <lineage>
        <taxon>Bacteria</taxon>
        <taxon>Pseudomonadati</taxon>
        <taxon>Pseudomonadota</taxon>
        <taxon>Betaproteobacteria</taxon>
        <taxon>Burkholderiales</taxon>
        <taxon>Burkholderiaceae</taxon>
        <taxon>Burkholderia</taxon>
    </lineage>
</organism>